<dbReference type="PANTHER" id="PTHR31718:SF0">
    <property type="entry name" value="PLAT DOMAIN-CONTAINING PROTEIN 2"/>
    <property type="match status" value="1"/>
</dbReference>
<name>A0A9Q0JJ68_9ROSI</name>
<evidence type="ECO:0000259" key="3">
    <source>
        <dbReference type="PROSITE" id="PS50095"/>
    </source>
</evidence>
<dbReference type="Pfam" id="PF01477">
    <property type="entry name" value="PLAT"/>
    <property type="match status" value="1"/>
</dbReference>
<keyword evidence="2" id="KW-0732">Signal</keyword>
<evidence type="ECO:0000256" key="2">
    <source>
        <dbReference type="SAM" id="SignalP"/>
    </source>
</evidence>
<reference evidence="4" key="1">
    <citation type="submission" date="2022-02" db="EMBL/GenBank/DDBJ databases">
        <authorList>
            <person name="Henning P.M."/>
            <person name="McCubbin A.G."/>
            <person name="Shore J.S."/>
        </authorList>
    </citation>
    <scope>NUCLEOTIDE SEQUENCE</scope>
    <source>
        <strain evidence="4">F60SS</strain>
        <tissue evidence="4">Leaves</tissue>
    </source>
</reference>
<reference evidence="4" key="2">
    <citation type="journal article" date="2023" name="Plants (Basel)">
        <title>Annotation of the Turnera subulata (Passifloraceae) Draft Genome Reveals the S-Locus Evolved after the Divergence of Turneroideae from Passifloroideae in a Stepwise Manner.</title>
        <authorList>
            <person name="Henning P.M."/>
            <person name="Roalson E.H."/>
            <person name="Mir W."/>
            <person name="McCubbin A.G."/>
            <person name="Shore J.S."/>
        </authorList>
    </citation>
    <scope>NUCLEOTIDE SEQUENCE</scope>
    <source>
        <strain evidence="4">F60SS</strain>
    </source>
</reference>
<evidence type="ECO:0000313" key="4">
    <source>
        <dbReference type="EMBL" id="KAJ4844561.1"/>
    </source>
</evidence>
<feature type="chain" id="PRO_5040289830" description="PLAT domain-containing protein" evidence="2">
    <location>
        <begin position="24"/>
        <end position="176"/>
    </location>
</feature>
<dbReference type="Gene3D" id="2.60.60.20">
    <property type="entry name" value="PLAT/LH2 domain"/>
    <property type="match status" value="1"/>
</dbReference>
<sequence>MEPKTVLLASLLFFCFSAMGVSAEKCVYSLQVKTGTMLWAGTDSKISLNLMTETGEVVSVDNLESWGIMGDDYDYFEQGKLDIFSGIDKCLSGPVCKMNVTSDGEGLHPGWYLCYIDVTTIKPGAKCSHQKFVVDQWLDAEAPNQQWAAKNYCPALNDEALDEDDAVVAETRPAAM</sequence>
<protein>
    <recommendedName>
        <fullName evidence="3">PLAT domain-containing protein</fullName>
    </recommendedName>
</protein>
<gene>
    <name evidence="4" type="ORF">Tsubulata_008183</name>
</gene>
<keyword evidence="5" id="KW-1185">Reference proteome</keyword>
<organism evidence="4 5">
    <name type="scientific">Turnera subulata</name>
    <dbReference type="NCBI Taxonomy" id="218843"/>
    <lineage>
        <taxon>Eukaryota</taxon>
        <taxon>Viridiplantae</taxon>
        <taxon>Streptophyta</taxon>
        <taxon>Embryophyta</taxon>
        <taxon>Tracheophyta</taxon>
        <taxon>Spermatophyta</taxon>
        <taxon>Magnoliopsida</taxon>
        <taxon>eudicotyledons</taxon>
        <taxon>Gunneridae</taxon>
        <taxon>Pentapetalae</taxon>
        <taxon>rosids</taxon>
        <taxon>fabids</taxon>
        <taxon>Malpighiales</taxon>
        <taxon>Passifloraceae</taxon>
        <taxon>Turnera</taxon>
    </lineage>
</organism>
<evidence type="ECO:0000313" key="5">
    <source>
        <dbReference type="Proteomes" id="UP001141552"/>
    </source>
</evidence>
<feature type="signal peptide" evidence="2">
    <location>
        <begin position="1"/>
        <end position="23"/>
    </location>
</feature>
<evidence type="ECO:0000256" key="1">
    <source>
        <dbReference type="PROSITE-ProRule" id="PRU00152"/>
    </source>
</evidence>
<dbReference type="InterPro" id="IPR001024">
    <property type="entry name" value="PLAT/LH2_dom"/>
</dbReference>
<comment type="caution">
    <text evidence="4">The sequence shown here is derived from an EMBL/GenBank/DDBJ whole genome shotgun (WGS) entry which is preliminary data.</text>
</comment>
<dbReference type="AlphaFoldDB" id="A0A9Q0JJ68"/>
<dbReference type="Proteomes" id="UP001141552">
    <property type="component" value="Unassembled WGS sequence"/>
</dbReference>
<dbReference type="EMBL" id="JAKUCV010001924">
    <property type="protein sequence ID" value="KAJ4844561.1"/>
    <property type="molecule type" value="Genomic_DNA"/>
</dbReference>
<dbReference type="OrthoDB" id="5322100at2759"/>
<dbReference type="InterPro" id="IPR036392">
    <property type="entry name" value="PLAT/LH2_dom_sf"/>
</dbReference>
<feature type="domain" description="PLAT" evidence="3">
    <location>
        <begin position="26"/>
        <end position="152"/>
    </location>
</feature>
<dbReference type="SUPFAM" id="SSF49723">
    <property type="entry name" value="Lipase/lipooxygenase domain (PLAT/LH2 domain)"/>
    <property type="match status" value="1"/>
</dbReference>
<accession>A0A9Q0JJ68</accession>
<comment type="caution">
    <text evidence="1">Lacks conserved residue(s) required for the propagation of feature annotation.</text>
</comment>
<dbReference type="PANTHER" id="PTHR31718">
    <property type="entry name" value="PLAT DOMAIN-CONTAINING PROTEIN"/>
    <property type="match status" value="1"/>
</dbReference>
<dbReference type="PROSITE" id="PS50095">
    <property type="entry name" value="PLAT"/>
    <property type="match status" value="1"/>
</dbReference>
<proteinExistence type="predicted"/>